<evidence type="ECO:0000256" key="2">
    <source>
        <dbReference type="ARBA" id="ARBA00004496"/>
    </source>
</evidence>
<reference evidence="13 14" key="1">
    <citation type="journal article" date="2015" name="Nat. Commun.">
        <title>Outbred genome sequencing and CRISPR/Cas9 gene editing in butterflies.</title>
        <authorList>
            <person name="Li X."/>
            <person name="Fan D."/>
            <person name="Zhang W."/>
            <person name="Liu G."/>
            <person name="Zhang L."/>
            <person name="Zhao L."/>
            <person name="Fang X."/>
            <person name="Chen L."/>
            <person name="Dong Y."/>
            <person name="Chen Y."/>
            <person name="Ding Y."/>
            <person name="Zhao R."/>
            <person name="Feng M."/>
            <person name="Zhu Y."/>
            <person name="Feng Y."/>
            <person name="Jiang X."/>
            <person name="Zhu D."/>
            <person name="Xiang H."/>
            <person name="Feng X."/>
            <person name="Li S."/>
            <person name="Wang J."/>
            <person name="Zhang G."/>
            <person name="Kronforst M.R."/>
            <person name="Wang W."/>
        </authorList>
    </citation>
    <scope>NUCLEOTIDE SEQUENCE [LARGE SCALE GENOMIC DNA]</scope>
    <source>
        <strain evidence="13">Ya'a_city_454_Px</strain>
        <tissue evidence="13">Whole body</tissue>
    </source>
</reference>
<evidence type="ECO:0000256" key="9">
    <source>
        <dbReference type="ARBA" id="ARBA00047957"/>
    </source>
</evidence>
<evidence type="ECO:0000256" key="8">
    <source>
        <dbReference type="ARBA" id="ARBA00022694"/>
    </source>
</evidence>
<keyword evidence="10" id="KW-0479">Metal-binding</keyword>
<organism evidence="13 14">
    <name type="scientific">Papilio xuthus</name>
    <name type="common">Asian swallowtail butterfly</name>
    <dbReference type="NCBI Taxonomy" id="66420"/>
    <lineage>
        <taxon>Eukaryota</taxon>
        <taxon>Metazoa</taxon>
        <taxon>Ecdysozoa</taxon>
        <taxon>Arthropoda</taxon>
        <taxon>Hexapoda</taxon>
        <taxon>Insecta</taxon>
        <taxon>Pterygota</taxon>
        <taxon>Neoptera</taxon>
        <taxon>Endopterygota</taxon>
        <taxon>Lepidoptera</taxon>
        <taxon>Glossata</taxon>
        <taxon>Ditrysia</taxon>
        <taxon>Papilionoidea</taxon>
        <taxon>Papilionidae</taxon>
        <taxon>Papilioninae</taxon>
        <taxon>Papilio</taxon>
    </lineage>
</organism>
<comment type="similarity">
    <text evidence="3 11">Belongs to the TRM44 family.</text>
</comment>
<dbReference type="Pfam" id="PF07757">
    <property type="entry name" value="AdoMet_MTase"/>
    <property type="match status" value="1"/>
</dbReference>
<accession>A0A194PE88</accession>
<dbReference type="Proteomes" id="UP000053268">
    <property type="component" value="Unassembled WGS sequence"/>
</dbReference>
<comment type="function">
    <text evidence="1">Probable adenosyl-L-methionine (AdoMet)-dependent tRNA (uracil-O(2)-)-methyltransferase.</text>
</comment>
<comment type="function">
    <text evidence="11">Adenosyl-L-methionine (AdoMet)-dependent tRNA (uracil-O(2)-)-methyltransferase.</text>
</comment>
<evidence type="ECO:0000256" key="7">
    <source>
        <dbReference type="ARBA" id="ARBA00022691"/>
    </source>
</evidence>
<evidence type="ECO:0000256" key="1">
    <source>
        <dbReference type="ARBA" id="ARBA00002778"/>
    </source>
</evidence>
<evidence type="ECO:0000256" key="5">
    <source>
        <dbReference type="ARBA" id="ARBA00022603"/>
    </source>
</evidence>
<keyword evidence="5 11" id="KW-0489">Methyltransferase</keyword>
<comment type="catalytic activity">
    <reaction evidence="9 11">
        <text>uridine(44) in tRNA(Ser) + S-adenosyl-L-methionine = 2'-O-methyluridine(44) in tRNA(Ser) + S-adenosyl-L-homocysteine + H(+)</text>
        <dbReference type="Rhea" id="RHEA:43100"/>
        <dbReference type="Rhea" id="RHEA-COMP:10339"/>
        <dbReference type="Rhea" id="RHEA-COMP:10340"/>
        <dbReference type="ChEBI" id="CHEBI:15378"/>
        <dbReference type="ChEBI" id="CHEBI:57856"/>
        <dbReference type="ChEBI" id="CHEBI:59789"/>
        <dbReference type="ChEBI" id="CHEBI:65315"/>
        <dbReference type="ChEBI" id="CHEBI:74478"/>
        <dbReference type="EC" id="2.1.1.211"/>
    </reaction>
</comment>
<dbReference type="GO" id="GO:0030488">
    <property type="term" value="P:tRNA methylation"/>
    <property type="evidence" value="ECO:0007669"/>
    <property type="project" value="UniProtKB-UniRule"/>
</dbReference>
<keyword evidence="10" id="KW-0862">Zinc</keyword>
<evidence type="ECO:0000256" key="6">
    <source>
        <dbReference type="ARBA" id="ARBA00022679"/>
    </source>
</evidence>
<evidence type="ECO:0000256" key="11">
    <source>
        <dbReference type="RuleBase" id="RU368004"/>
    </source>
</evidence>
<dbReference type="Gene3D" id="3.40.50.150">
    <property type="entry name" value="Vaccinia Virus protein VP39"/>
    <property type="match status" value="1"/>
</dbReference>
<keyword evidence="14" id="KW-1185">Reference proteome</keyword>
<dbReference type="PROSITE" id="PS50103">
    <property type="entry name" value="ZF_C3H1"/>
    <property type="match status" value="1"/>
</dbReference>
<dbReference type="AlphaFoldDB" id="A0A194PE88"/>
<dbReference type="EMBL" id="KQ459606">
    <property type="protein sequence ID" value="KPI91666.1"/>
    <property type="molecule type" value="Genomic_DNA"/>
</dbReference>
<evidence type="ECO:0000313" key="14">
    <source>
        <dbReference type="Proteomes" id="UP000053268"/>
    </source>
</evidence>
<comment type="subcellular location">
    <subcellularLocation>
        <location evidence="2 11">Cytoplasm</location>
    </subcellularLocation>
</comment>
<dbReference type="PANTHER" id="PTHR21210:SF0">
    <property type="entry name" value="TRNA (URACIL-O(2)-)-METHYLTRANSFERASE-RELATED"/>
    <property type="match status" value="1"/>
</dbReference>
<feature type="zinc finger region" description="C3H1-type" evidence="10">
    <location>
        <begin position="558"/>
        <end position="588"/>
    </location>
</feature>
<keyword evidence="4 11" id="KW-0963">Cytoplasm</keyword>
<evidence type="ECO:0000256" key="10">
    <source>
        <dbReference type="PROSITE-ProRule" id="PRU00723"/>
    </source>
</evidence>
<dbReference type="InterPro" id="IPR000571">
    <property type="entry name" value="Znf_CCCH"/>
</dbReference>
<keyword evidence="8 11" id="KW-0819">tRNA processing</keyword>
<dbReference type="InterPro" id="IPR029063">
    <property type="entry name" value="SAM-dependent_MTases_sf"/>
</dbReference>
<keyword evidence="6 11" id="KW-0808">Transferase</keyword>
<sequence>MDSPKAVSFWQAINILVDKPHVINKRLWGSNLLSKHICQDVNDRYNHDIAISDLYLKNENEVLSFMQDFFLKTSLKPLDEKNTVEGQNNFVEIILLELLPKNYTDSHGFQLVCLEKDKATATFYDVTPKEYNQSLCPNFTYSFQLINEDILIIGCNDENSKSQKWLRFNVLPQIIRWMDQDLVTNNNKSGTIKDSLALVPNDKYYTRYNSLKLKYGKAMVKIWPESTDPTKFVFEDVAIATYLLLLWENTNANSSNKPVRFVDIGCGNGLLVYILTKEGHKGLGVDVRKRNIWNMYDPEIKLEEKTVTPENIHDFTEFDWIIGNHSDELTPWIPVMALRCSYNCNFFLLPCCAYNFDGTKYQRQNSSKSQYNEYLDYILKLCEDCGFNTEIDRLKIPSTKRICLIGRTRKYDNDQYETYNKKVLEIIINNGKEFQNTNNGNNFKARNPIEKVKNCTQIEKSVIKTVVDKITNFLLDGCNFEDKWNPGKELPIGDLVDQIPGDILKALKAECGGLQTLLKNNHHIFKVQKGKVQLRHPKTVEDIMKSMKIHKNKSSSIRVQIKPCWFYNNHPQGCPLTDSSCSYLHAIS</sequence>
<keyword evidence="10" id="KW-0863">Zinc-finger</keyword>
<gene>
    <name evidence="13" type="ORF">RR46_15170</name>
</gene>
<dbReference type="GO" id="GO:0005737">
    <property type="term" value="C:cytoplasm"/>
    <property type="evidence" value="ECO:0007669"/>
    <property type="project" value="UniProtKB-SubCell"/>
</dbReference>
<keyword evidence="7 11" id="KW-0949">S-adenosyl-L-methionine</keyword>
<evidence type="ECO:0000256" key="3">
    <source>
        <dbReference type="ARBA" id="ARBA00009056"/>
    </source>
</evidence>
<evidence type="ECO:0000256" key="4">
    <source>
        <dbReference type="ARBA" id="ARBA00022490"/>
    </source>
</evidence>
<dbReference type="EC" id="2.1.1.211" evidence="11"/>
<dbReference type="STRING" id="66420.A0A194PE88"/>
<dbReference type="GO" id="GO:0141101">
    <property type="term" value="F:tRNA(Ser) (uridine(44)-2'-O-)-methyltransferase activity"/>
    <property type="evidence" value="ECO:0007669"/>
    <property type="project" value="UniProtKB-EC"/>
</dbReference>
<feature type="domain" description="C3H1-type" evidence="12">
    <location>
        <begin position="558"/>
        <end position="588"/>
    </location>
</feature>
<evidence type="ECO:0000259" key="12">
    <source>
        <dbReference type="PROSITE" id="PS50103"/>
    </source>
</evidence>
<name>A0A194PE88_PAPXU</name>
<protein>
    <recommendedName>
        <fullName evidence="11">tRNA (uracil-O(2)-)-methyltransferase</fullName>
        <ecNumber evidence="11">2.1.1.211</ecNumber>
    </recommendedName>
</protein>
<evidence type="ECO:0000313" key="13">
    <source>
        <dbReference type="EMBL" id="KPI91666.1"/>
    </source>
</evidence>
<dbReference type="SUPFAM" id="SSF53335">
    <property type="entry name" value="S-adenosyl-L-methionine-dependent methyltransferases"/>
    <property type="match status" value="1"/>
</dbReference>
<dbReference type="InterPro" id="IPR011671">
    <property type="entry name" value="tRNA_uracil_MeTrfase"/>
</dbReference>
<dbReference type="GO" id="GO:0008270">
    <property type="term" value="F:zinc ion binding"/>
    <property type="evidence" value="ECO:0007669"/>
    <property type="project" value="UniProtKB-KW"/>
</dbReference>
<proteinExistence type="inferred from homology"/>
<dbReference type="PANTHER" id="PTHR21210">
    <property type="entry name" value="TRNA (URACIL-O(2)-)-METHYLTRANSFERASE-RELATED"/>
    <property type="match status" value="1"/>
</dbReference>